<keyword evidence="2" id="KW-0808">Transferase</keyword>
<dbReference type="EMBL" id="CP050177">
    <property type="protein sequence ID" value="QIQ00978.1"/>
    <property type="molecule type" value="Genomic_DNA"/>
</dbReference>
<gene>
    <name evidence="2" type="ORF">HA039_00520</name>
</gene>
<dbReference type="AlphaFoldDB" id="A0A6G9GRU6"/>
<name>A0A6G9GRU6_9ACTN</name>
<organism evidence="2 3">
    <name type="scientific">Streptomyces liangshanensis</name>
    <dbReference type="NCBI Taxonomy" id="2717324"/>
    <lineage>
        <taxon>Bacteria</taxon>
        <taxon>Bacillati</taxon>
        <taxon>Actinomycetota</taxon>
        <taxon>Actinomycetes</taxon>
        <taxon>Kitasatosporales</taxon>
        <taxon>Streptomycetaceae</taxon>
        <taxon>Streptomyces</taxon>
    </lineage>
</organism>
<accession>A0A6G9GRU6</accession>
<dbReference type="RefSeq" id="WP_167022123.1">
    <property type="nucleotide sequence ID" value="NZ_CP050177.1"/>
</dbReference>
<proteinExistence type="predicted"/>
<reference evidence="2 3" key="1">
    <citation type="submission" date="2020-03" db="EMBL/GenBank/DDBJ databases">
        <title>A novel species.</title>
        <authorList>
            <person name="Gao J."/>
        </authorList>
    </citation>
    <scope>NUCLEOTIDE SEQUENCE [LARGE SCALE GENOMIC DNA]</scope>
    <source>
        <strain evidence="2 3">QMT-12</strain>
    </source>
</reference>
<dbReference type="SUPFAM" id="SSF53335">
    <property type="entry name" value="S-adenosyl-L-methionine-dependent methyltransferases"/>
    <property type="match status" value="1"/>
</dbReference>
<evidence type="ECO:0000313" key="2">
    <source>
        <dbReference type="EMBL" id="QIQ00978.1"/>
    </source>
</evidence>
<feature type="domain" description="Methyltransferase" evidence="1">
    <location>
        <begin position="46"/>
        <end position="160"/>
    </location>
</feature>
<evidence type="ECO:0000313" key="3">
    <source>
        <dbReference type="Proteomes" id="UP000501179"/>
    </source>
</evidence>
<dbReference type="Proteomes" id="UP000501179">
    <property type="component" value="Chromosome"/>
</dbReference>
<dbReference type="Gene3D" id="3.40.50.150">
    <property type="entry name" value="Vaccinia Virus protein VP39"/>
    <property type="match status" value="1"/>
</dbReference>
<dbReference type="GO" id="GO:0032259">
    <property type="term" value="P:methylation"/>
    <property type="evidence" value="ECO:0007669"/>
    <property type="project" value="UniProtKB-KW"/>
</dbReference>
<keyword evidence="2" id="KW-0489">Methyltransferase</keyword>
<protein>
    <submittedName>
        <fullName evidence="2">Methyltransferase domain-containing protein</fullName>
    </submittedName>
</protein>
<dbReference type="CDD" id="cd02440">
    <property type="entry name" value="AdoMet_MTases"/>
    <property type="match status" value="1"/>
</dbReference>
<dbReference type="InterPro" id="IPR025714">
    <property type="entry name" value="Methyltranfer_dom"/>
</dbReference>
<dbReference type="InterPro" id="IPR029063">
    <property type="entry name" value="SAM-dependent_MTases_sf"/>
</dbReference>
<dbReference type="KEGG" id="slia:HA039_00520"/>
<dbReference type="Pfam" id="PF13847">
    <property type="entry name" value="Methyltransf_31"/>
    <property type="match status" value="1"/>
</dbReference>
<sequence length="278" mass="28418">MTVNEASRDGSSYQLGHSGPEVDRLILQGRIFNPLSAHALRLAGLRPGMRVLDVGCGAGDVSFVAADIVGPAGAVIGLDAAPDAVRVARARAAGAGVGHVTFQEGTVLGVTLDEPVDAVVGRLILIHLPDPVAALKHLAGLVRPGGFVSFQDFDLGAVGSRPEVPLVTAVTEAMEEGFRARGADPAVGMGMYGLFRRAGLPAPRLTSATPLGGGEDEDLVLLLATTCRQLVGLGAVGPESVARLGNLDTLAERLRAGLLEAGAVMVTTTLVSAWSTLP</sequence>
<evidence type="ECO:0000259" key="1">
    <source>
        <dbReference type="Pfam" id="PF13847"/>
    </source>
</evidence>
<dbReference type="GO" id="GO:0017000">
    <property type="term" value="P:antibiotic biosynthetic process"/>
    <property type="evidence" value="ECO:0007669"/>
    <property type="project" value="UniProtKB-ARBA"/>
</dbReference>
<dbReference type="PANTHER" id="PTHR43861">
    <property type="entry name" value="TRANS-ACONITATE 2-METHYLTRANSFERASE-RELATED"/>
    <property type="match status" value="1"/>
</dbReference>
<dbReference type="GO" id="GO:0008168">
    <property type="term" value="F:methyltransferase activity"/>
    <property type="evidence" value="ECO:0007669"/>
    <property type="project" value="UniProtKB-KW"/>
</dbReference>
<keyword evidence="3" id="KW-1185">Reference proteome</keyword>